<evidence type="ECO:0000256" key="1">
    <source>
        <dbReference type="SAM" id="Phobius"/>
    </source>
</evidence>
<dbReference type="Pfam" id="PF01551">
    <property type="entry name" value="Peptidase_M23"/>
    <property type="match status" value="1"/>
</dbReference>
<protein>
    <recommendedName>
        <fullName evidence="2">M23ase beta-sheet core domain-containing protein</fullName>
    </recommendedName>
</protein>
<evidence type="ECO:0000313" key="3">
    <source>
        <dbReference type="EMBL" id="ACA41420.1"/>
    </source>
</evidence>
<dbReference type="Gene3D" id="2.70.70.10">
    <property type="entry name" value="Glucose Permease (Domain IIA)"/>
    <property type="match status" value="1"/>
</dbReference>
<feature type="transmembrane region" description="Helical" evidence="1">
    <location>
        <begin position="173"/>
        <end position="202"/>
    </location>
</feature>
<evidence type="ECO:0000313" key="4">
    <source>
        <dbReference type="Proteomes" id="UP000002164"/>
    </source>
</evidence>
<dbReference type="HOGENOM" id="CLU_1193677_0_0_9"/>
<evidence type="ECO:0000259" key="2">
    <source>
        <dbReference type="Pfam" id="PF01551"/>
    </source>
</evidence>
<dbReference type="Proteomes" id="UP000002164">
    <property type="component" value="Chromosome"/>
</dbReference>
<dbReference type="InterPro" id="IPR011055">
    <property type="entry name" value="Dup_hybrid_motif"/>
</dbReference>
<dbReference type="InterPro" id="IPR049500">
    <property type="entry name" value="Peptidase_M50B-like"/>
</dbReference>
<keyword evidence="1" id="KW-1133">Transmembrane helix</keyword>
<sequence>MAATMLVIRLEDQGVVDTPIRKMVTTSADLTYLSELGQSWFDKENETITVSSDVGQADLLTFANAQVFKEGYLLQYDVGLPVYAGQNGLVVFTGHTKYTGKTMTISYDDGTTVSYGMLDSLAQLPYTSIQANDLIGMKEAGQLYLSIEKGDSHYDLEQLYHGWKRWRLMKIKLHLLCIPLVFVMIFSGQLAYYAIIFFSLLWHEAGHLLVALLCGVRVKSCVITPYRGGNTI</sequence>
<name>B1HVB8_LYSSC</name>
<keyword evidence="1" id="KW-0812">Transmembrane</keyword>
<keyword evidence="1" id="KW-0472">Membrane</keyword>
<reference evidence="3 4" key="1">
    <citation type="journal article" date="2008" name="J. Bacteriol.">
        <title>Complete genome sequence of the mosquitocidal bacterium Bacillus sphaericus C3-41 and comparison with those of closely related Bacillus species.</title>
        <authorList>
            <person name="Hu X."/>
            <person name="Fan W."/>
            <person name="Han B."/>
            <person name="Liu H."/>
            <person name="Zheng D."/>
            <person name="Li Q."/>
            <person name="Dong W."/>
            <person name="Yan J."/>
            <person name="Gao M."/>
            <person name="Berry C."/>
            <person name="Yuan Z."/>
        </authorList>
    </citation>
    <scope>NUCLEOTIDE SEQUENCE [LARGE SCALE GENOMIC DNA]</scope>
    <source>
        <strain evidence="3 4">C3-41</strain>
    </source>
</reference>
<dbReference type="InterPro" id="IPR016047">
    <property type="entry name" value="M23ase_b-sheet_dom"/>
</dbReference>
<dbReference type="Pfam" id="PF13398">
    <property type="entry name" value="Peptidase_M50B"/>
    <property type="match status" value="1"/>
</dbReference>
<dbReference type="KEGG" id="lsp:Bsph_3952"/>
<gene>
    <name evidence="3" type="ordered locus">Bsph_3952</name>
</gene>
<accession>B1HVB8</accession>
<dbReference type="AlphaFoldDB" id="B1HVB8"/>
<proteinExistence type="predicted"/>
<dbReference type="SUPFAM" id="SSF51261">
    <property type="entry name" value="Duplicated hybrid motif"/>
    <property type="match status" value="1"/>
</dbReference>
<organism evidence="3 4">
    <name type="scientific">Lysinibacillus sphaericus (strain C3-41)</name>
    <dbReference type="NCBI Taxonomy" id="444177"/>
    <lineage>
        <taxon>Bacteria</taxon>
        <taxon>Bacillati</taxon>
        <taxon>Bacillota</taxon>
        <taxon>Bacilli</taxon>
        <taxon>Bacillales</taxon>
        <taxon>Bacillaceae</taxon>
        <taxon>Lysinibacillus</taxon>
    </lineage>
</organism>
<feature type="domain" description="M23ase beta-sheet core" evidence="2">
    <location>
        <begin position="69"/>
        <end position="137"/>
    </location>
</feature>
<dbReference type="EMBL" id="CP000817">
    <property type="protein sequence ID" value="ACA41420.1"/>
    <property type="molecule type" value="Genomic_DNA"/>
</dbReference>
<dbReference type="EnsemblBacteria" id="ACA41420">
    <property type="protein sequence ID" value="ACA41420"/>
    <property type="gene ID" value="Bsph_3952"/>
</dbReference>